<name>A0A1B1AMW6_9PROT</name>
<evidence type="ECO:0008006" key="4">
    <source>
        <dbReference type="Google" id="ProtNLM"/>
    </source>
</evidence>
<organism evidence="2 3">
    <name type="scientific">Candidatus Viadribacter manganicus</name>
    <dbReference type="NCBI Taxonomy" id="1759059"/>
    <lineage>
        <taxon>Bacteria</taxon>
        <taxon>Pseudomonadati</taxon>
        <taxon>Pseudomonadota</taxon>
        <taxon>Alphaproteobacteria</taxon>
        <taxon>Hyphomonadales</taxon>
        <taxon>Hyphomonadaceae</taxon>
        <taxon>Candidatus Viadribacter</taxon>
    </lineage>
</organism>
<reference evidence="2 3" key="1">
    <citation type="submission" date="2015-11" db="EMBL/GenBank/DDBJ databases">
        <title>Whole-Genome Sequence of Candidatus Oderbacter manganicum from the National Park Lower Oder Valley, Germany.</title>
        <authorList>
            <person name="Braun B."/>
            <person name="Liere K."/>
            <person name="Szewzyk U."/>
        </authorList>
    </citation>
    <scope>NUCLEOTIDE SEQUENCE [LARGE SCALE GENOMIC DNA]</scope>
    <source>
        <strain evidence="2 3">OTSz_A_272</strain>
    </source>
</reference>
<accession>A0A1B1AMW6</accession>
<evidence type="ECO:0000313" key="2">
    <source>
        <dbReference type="EMBL" id="ANP47903.1"/>
    </source>
</evidence>
<dbReference type="AlphaFoldDB" id="A0A1B1AMW6"/>
<dbReference type="KEGG" id="cbot:ATE48_01755"/>
<dbReference type="EMBL" id="CP013244">
    <property type="protein sequence ID" value="ANP47903.1"/>
    <property type="molecule type" value="Genomic_DNA"/>
</dbReference>
<dbReference type="Proteomes" id="UP000092498">
    <property type="component" value="Chromosome"/>
</dbReference>
<protein>
    <recommendedName>
        <fullName evidence="4">Glycosyl hydrolase family 5</fullName>
    </recommendedName>
</protein>
<gene>
    <name evidence="2" type="ORF">ATE48_01755</name>
</gene>
<sequence length="121" mass="13378">MRFLAAAAVIFTLSASPAFAQRAVVRGLDKITGHARDYTLTLGRPARVGSLEVIARSCSKAAPEETPEVRIFLQIYDHPAAREGEESERRQVFEGWMFASSPGLNGLEHPTYDIWAIDCRS</sequence>
<dbReference type="STRING" id="1759059.ATE48_01755"/>
<proteinExistence type="predicted"/>
<dbReference type="Pfam" id="PF09923">
    <property type="entry name" value="DUF2155"/>
    <property type="match status" value="1"/>
</dbReference>
<evidence type="ECO:0000313" key="3">
    <source>
        <dbReference type="Proteomes" id="UP000092498"/>
    </source>
</evidence>
<dbReference type="InParanoid" id="A0A1B1AMW6"/>
<feature type="signal peptide" evidence="1">
    <location>
        <begin position="1"/>
        <end position="20"/>
    </location>
</feature>
<dbReference type="InterPro" id="IPR019225">
    <property type="entry name" value="DUF2155"/>
</dbReference>
<dbReference type="OrthoDB" id="9810376at2"/>
<feature type="chain" id="PRO_5008519037" description="Glycosyl hydrolase family 5" evidence="1">
    <location>
        <begin position="21"/>
        <end position="121"/>
    </location>
</feature>
<evidence type="ECO:0000256" key="1">
    <source>
        <dbReference type="SAM" id="SignalP"/>
    </source>
</evidence>
<keyword evidence="1" id="KW-0732">Signal</keyword>
<keyword evidence="3" id="KW-1185">Reference proteome</keyword>